<dbReference type="PROSITE" id="PS50297">
    <property type="entry name" value="ANK_REP_REGION"/>
    <property type="match status" value="2"/>
</dbReference>
<dbReference type="Proteomes" id="UP001392437">
    <property type="component" value="Unassembled WGS sequence"/>
</dbReference>
<keyword evidence="5" id="KW-1185">Reference proteome</keyword>
<dbReference type="Pfam" id="PF12796">
    <property type="entry name" value="Ank_2"/>
    <property type="match status" value="1"/>
</dbReference>
<comment type="caution">
    <text evidence="4">The sequence shown here is derived from an EMBL/GenBank/DDBJ whole genome shotgun (WGS) entry which is preliminary data.</text>
</comment>
<dbReference type="SUPFAM" id="SSF48403">
    <property type="entry name" value="Ankyrin repeat"/>
    <property type="match status" value="2"/>
</dbReference>
<evidence type="ECO:0000256" key="2">
    <source>
        <dbReference type="ARBA" id="ARBA00023043"/>
    </source>
</evidence>
<accession>A0AAW0QNA6</accession>
<gene>
    <name evidence="4" type="ORF">PG999_007605</name>
</gene>
<reference evidence="4 5" key="1">
    <citation type="submission" date="2023-01" db="EMBL/GenBank/DDBJ databases">
        <title>Analysis of 21 Apiospora genomes using comparative genomics revels a genus with tremendous synthesis potential of carbohydrate active enzymes and secondary metabolites.</title>
        <authorList>
            <person name="Sorensen T."/>
        </authorList>
    </citation>
    <scope>NUCLEOTIDE SEQUENCE [LARGE SCALE GENOMIC DNA]</scope>
    <source>
        <strain evidence="4 5">CBS 117206</strain>
    </source>
</reference>
<evidence type="ECO:0000313" key="5">
    <source>
        <dbReference type="Proteomes" id="UP001392437"/>
    </source>
</evidence>
<evidence type="ECO:0000256" key="3">
    <source>
        <dbReference type="PROSITE-ProRule" id="PRU00023"/>
    </source>
</evidence>
<feature type="repeat" description="ANK" evidence="3">
    <location>
        <begin position="184"/>
        <end position="212"/>
    </location>
</feature>
<evidence type="ECO:0000313" key="4">
    <source>
        <dbReference type="EMBL" id="KAK8109468.1"/>
    </source>
</evidence>
<proteinExistence type="predicted"/>
<dbReference type="AlphaFoldDB" id="A0AAW0QNA6"/>
<name>A0AAW0QNA6_9PEZI</name>
<sequence>MPGPSDLVNHIIKTCSQLKTADQLEATEIWHTAQQGYWSVVSKLQEAGVDPYRQSEYGYRAMVRLVYKEGLRSVNQLIGSESHSSLPDNDLTLSLTRAAASGHQEIVVHLLSLTTEDFFDNALGSKAMIAAARHGHLEIVRTLMQCVPDNCWYKALVRAAENGHLDVVNLLREHHVHPTRHSIGGDTAIVRAARYGHLAVVKTLLNSGAEPNQHGWFGYSALVRAAYNNHVDVVDCLLNAGADPDLSEIGGDRAMVRAVRQGYHRVVLRLEQAGARPFDDHVQEKQYGPSKALMKAAIYNDEKNLVRLLHEGANPNIVEADGNTPLLRACENGHANVMASPLERAAEGGYLDIVKTLIKVHHKVTQSEKHAAMAKAAERGYAEIAAFLIEDGVDLQDAQSPAYTGSAIHFNILDYWMKSLVGHEQKPSSGKRPATQPPRLIRVTKMGRRRFPGCEIQMAVSHFIL</sequence>
<dbReference type="InterPro" id="IPR036770">
    <property type="entry name" value="Ankyrin_rpt-contain_sf"/>
</dbReference>
<dbReference type="Pfam" id="PF00023">
    <property type="entry name" value="Ank"/>
    <property type="match status" value="1"/>
</dbReference>
<dbReference type="Pfam" id="PF13637">
    <property type="entry name" value="Ank_4"/>
    <property type="match status" value="1"/>
</dbReference>
<keyword evidence="1" id="KW-0677">Repeat</keyword>
<evidence type="ECO:0008006" key="6">
    <source>
        <dbReference type="Google" id="ProtNLM"/>
    </source>
</evidence>
<dbReference type="PANTHER" id="PTHR24173">
    <property type="entry name" value="ANKYRIN REPEAT CONTAINING"/>
    <property type="match status" value="1"/>
</dbReference>
<dbReference type="InterPro" id="IPR002110">
    <property type="entry name" value="Ankyrin_rpt"/>
</dbReference>
<dbReference type="SMART" id="SM00248">
    <property type="entry name" value="ANK"/>
    <property type="match status" value="10"/>
</dbReference>
<feature type="repeat" description="ANK" evidence="3">
    <location>
        <begin position="217"/>
        <end position="249"/>
    </location>
</feature>
<dbReference type="PANTHER" id="PTHR24173:SF74">
    <property type="entry name" value="ANKYRIN REPEAT DOMAIN-CONTAINING PROTEIN 16"/>
    <property type="match status" value="1"/>
</dbReference>
<organism evidence="4 5">
    <name type="scientific">Apiospora kogelbergensis</name>
    <dbReference type="NCBI Taxonomy" id="1337665"/>
    <lineage>
        <taxon>Eukaryota</taxon>
        <taxon>Fungi</taxon>
        <taxon>Dikarya</taxon>
        <taxon>Ascomycota</taxon>
        <taxon>Pezizomycotina</taxon>
        <taxon>Sordariomycetes</taxon>
        <taxon>Xylariomycetidae</taxon>
        <taxon>Amphisphaeriales</taxon>
        <taxon>Apiosporaceae</taxon>
        <taxon>Apiospora</taxon>
    </lineage>
</organism>
<keyword evidence="2 3" id="KW-0040">ANK repeat</keyword>
<protein>
    <recommendedName>
        <fullName evidence="6">Ankyrin repeat</fullName>
    </recommendedName>
</protein>
<evidence type="ECO:0000256" key="1">
    <source>
        <dbReference type="ARBA" id="ARBA00022737"/>
    </source>
</evidence>
<dbReference type="Gene3D" id="1.25.40.20">
    <property type="entry name" value="Ankyrin repeat-containing domain"/>
    <property type="match status" value="2"/>
</dbReference>
<dbReference type="PROSITE" id="PS50088">
    <property type="entry name" value="ANK_REPEAT"/>
    <property type="match status" value="2"/>
</dbReference>
<dbReference type="EMBL" id="JAQQWP010000007">
    <property type="protein sequence ID" value="KAK8109468.1"/>
    <property type="molecule type" value="Genomic_DNA"/>
</dbReference>